<evidence type="ECO:0000313" key="2">
    <source>
        <dbReference type="EMBL" id="PJO61804.1"/>
    </source>
</evidence>
<name>A0AAX0U020_BURPE</name>
<gene>
    <name evidence="2" type="ORF">CWD88_34525</name>
</gene>
<accession>A0AAX0U020</accession>
<dbReference type="EMBL" id="PHRB01000062">
    <property type="protein sequence ID" value="PJO61804.1"/>
    <property type="molecule type" value="Genomic_DNA"/>
</dbReference>
<protein>
    <submittedName>
        <fullName evidence="2">Uncharacterized protein</fullName>
    </submittedName>
</protein>
<comment type="caution">
    <text evidence="2">The sequence shown here is derived from an EMBL/GenBank/DDBJ whole genome shotgun (WGS) entry which is preliminary data.</text>
</comment>
<evidence type="ECO:0000313" key="3">
    <source>
        <dbReference type="Proteomes" id="UP000231878"/>
    </source>
</evidence>
<sequence>MVAGIEPLRCARSPLFYPICALFETPGGAAGAVSRIRPAVSRRASAARDAQFPAARGGERQYPETKGCRGAATGAPARGVH</sequence>
<proteinExistence type="predicted"/>
<dbReference type="AlphaFoldDB" id="A0AAX0U020"/>
<feature type="region of interest" description="Disordered" evidence="1">
    <location>
        <begin position="44"/>
        <end position="81"/>
    </location>
</feature>
<dbReference type="Proteomes" id="UP000231878">
    <property type="component" value="Unassembled WGS sequence"/>
</dbReference>
<feature type="compositionally biased region" description="Basic and acidic residues" evidence="1">
    <location>
        <begin position="57"/>
        <end position="67"/>
    </location>
</feature>
<reference evidence="2 3" key="1">
    <citation type="submission" date="2017-11" db="EMBL/GenBank/DDBJ databases">
        <title>Molecular characterization of Burkholderia pseudomallei and closely related isolates from Vietnam.</title>
        <authorList>
            <person name="Ustinov D.V."/>
            <person name="Antonov A.S."/>
            <person name="Avdusheva E.F."/>
            <person name="Shpak I.M."/>
            <person name="Zakharova I.B."/>
            <person name="Thi L.A."/>
            <person name="Teteryatnikova N."/>
            <person name="Lopasteyskaya Y.A."/>
            <person name="Kuzyutina J.A."/>
            <person name="Ngo T.N."/>
            <person name="Victorov D.V."/>
        </authorList>
    </citation>
    <scope>NUCLEOTIDE SEQUENCE [LARGE SCALE GENOMIC DNA]</scope>
    <source>
        <strain evidence="2 3">V1512</strain>
    </source>
</reference>
<organism evidence="2 3">
    <name type="scientific">Burkholderia pseudomallei</name>
    <name type="common">Pseudomonas pseudomallei</name>
    <dbReference type="NCBI Taxonomy" id="28450"/>
    <lineage>
        <taxon>Bacteria</taxon>
        <taxon>Pseudomonadati</taxon>
        <taxon>Pseudomonadota</taxon>
        <taxon>Betaproteobacteria</taxon>
        <taxon>Burkholderiales</taxon>
        <taxon>Burkholderiaceae</taxon>
        <taxon>Burkholderia</taxon>
        <taxon>pseudomallei group</taxon>
    </lineage>
</organism>
<evidence type="ECO:0000256" key="1">
    <source>
        <dbReference type="SAM" id="MobiDB-lite"/>
    </source>
</evidence>